<sequence>MAAMNLISELKPFKSRQVKDIYLHVLEDYCRGVEKCIIMASIAAIESDMGWYYLSCKVCAKKVLTVPNDTIDDDDEDNVVSHIYYCPKCKTYTPKLLPSVGLAGVLVCSNRLRRSVGFELLRRTRRSYTLSFSLSRRSPLRCVGCPLGSAPPVEVRWDFLAFSVSRRSVFSELLSSLDLSFRLRTSLRSPGIDASSFSLSDDKRWKKDEIISSSSNALPLNDGHEFKE</sequence>
<dbReference type="SUPFAM" id="SSF50249">
    <property type="entry name" value="Nucleic acid-binding proteins"/>
    <property type="match status" value="1"/>
</dbReference>
<evidence type="ECO:0008006" key="3">
    <source>
        <dbReference type="Google" id="ProtNLM"/>
    </source>
</evidence>
<proteinExistence type="predicted"/>
<evidence type="ECO:0000313" key="1">
    <source>
        <dbReference type="EMBL" id="KAH0880256.1"/>
    </source>
</evidence>
<organism evidence="1 2">
    <name type="scientific">Brassica napus</name>
    <name type="common">Rape</name>
    <dbReference type="NCBI Taxonomy" id="3708"/>
    <lineage>
        <taxon>Eukaryota</taxon>
        <taxon>Viridiplantae</taxon>
        <taxon>Streptophyta</taxon>
        <taxon>Embryophyta</taxon>
        <taxon>Tracheophyta</taxon>
        <taxon>Spermatophyta</taxon>
        <taxon>Magnoliopsida</taxon>
        <taxon>eudicotyledons</taxon>
        <taxon>Gunneridae</taxon>
        <taxon>Pentapetalae</taxon>
        <taxon>rosids</taxon>
        <taxon>malvids</taxon>
        <taxon>Brassicales</taxon>
        <taxon>Brassicaceae</taxon>
        <taxon>Brassiceae</taxon>
        <taxon>Brassica</taxon>
    </lineage>
</organism>
<accession>A0ABQ7ZJA3</accession>
<dbReference type="Proteomes" id="UP000824890">
    <property type="component" value="Unassembled WGS sequence"/>
</dbReference>
<dbReference type="InterPro" id="IPR012340">
    <property type="entry name" value="NA-bd_OB-fold"/>
</dbReference>
<comment type="caution">
    <text evidence="1">The sequence shown here is derived from an EMBL/GenBank/DDBJ whole genome shotgun (WGS) entry which is preliminary data.</text>
</comment>
<protein>
    <recommendedName>
        <fullName evidence="3">Replication factor A C-terminal domain-containing protein</fullName>
    </recommendedName>
</protein>
<name>A0ABQ7ZJA3_BRANA</name>
<reference evidence="1 2" key="1">
    <citation type="submission" date="2021-05" db="EMBL/GenBank/DDBJ databases">
        <title>Genome Assembly of Synthetic Allotetraploid Brassica napus Reveals Homoeologous Exchanges between Subgenomes.</title>
        <authorList>
            <person name="Davis J.T."/>
        </authorList>
    </citation>
    <scope>NUCLEOTIDE SEQUENCE [LARGE SCALE GENOMIC DNA]</scope>
    <source>
        <strain evidence="2">cv. Da-Ae</strain>
        <tissue evidence="1">Seedling</tissue>
    </source>
</reference>
<evidence type="ECO:0000313" key="2">
    <source>
        <dbReference type="Proteomes" id="UP000824890"/>
    </source>
</evidence>
<dbReference type="Gene3D" id="2.40.50.140">
    <property type="entry name" value="Nucleic acid-binding proteins"/>
    <property type="match status" value="1"/>
</dbReference>
<dbReference type="EMBL" id="JAGKQM010000015">
    <property type="protein sequence ID" value="KAH0880256.1"/>
    <property type="molecule type" value="Genomic_DNA"/>
</dbReference>
<keyword evidence="2" id="KW-1185">Reference proteome</keyword>
<gene>
    <name evidence="1" type="ORF">HID58_067650</name>
</gene>